<name>A0A4C1XRE4_EUMVA</name>
<organism evidence="1 2">
    <name type="scientific">Eumeta variegata</name>
    <name type="common">Bagworm moth</name>
    <name type="synonym">Eumeta japonica</name>
    <dbReference type="NCBI Taxonomy" id="151549"/>
    <lineage>
        <taxon>Eukaryota</taxon>
        <taxon>Metazoa</taxon>
        <taxon>Ecdysozoa</taxon>
        <taxon>Arthropoda</taxon>
        <taxon>Hexapoda</taxon>
        <taxon>Insecta</taxon>
        <taxon>Pterygota</taxon>
        <taxon>Neoptera</taxon>
        <taxon>Endopterygota</taxon>
        <taxon>Lepidoptera</taxon>
        <taxon>Glossata</taxon>
        <taxon>Ditrysia</taxon>
        <taxon>Tineoidea</taxon>
        <taxon>Psychidae</taxon>
        <taxon>Oiketicinae</taxon>
        <taxon>Eumeta</taxon>
    </lineage>
</organism>
<keyword evidence="2" id="KW-1185">Reference proteome</keyword>
<dbReference type="Proteomes" id="UP000299102">
    <property type="component" value="Unassembled WGS sequence"/>
</dbReference>
<dbReference type="AlphaFoldDB" id="A0A4C1XRE4"/>
<gene>
    <name evidence="1" type="ORF">EVAR_14971_1</name>
</gene>
<dbReference type="EMBL" id="BGZK01000908">
    <property type="protein sequence ID" value="GBP64775.1"/>
    <property type="molecule type" value="Genomic_DNA"/>
</dbReference>
<comment type="caution">
    <text evidence="1">The sequence shown here is derived from an EMBL/GenBank/DDBJ whole genome shotgun (WGS) entry which is preliminary data.</text>
</comment>
<protein>
    <submittedName>
        <fullName evidence="1">Uncharacterized protein</fullName>
    </submittedName>
</protein>
<reference evidence="1 2" key="1">
    <citation type="journal article" date="2019" name="Commun. Biol.">
        <title>The bagworm genome reveals a unique fibroin gene that provides high tensile strength.</title>
        <authorList>
            <person name="Kono N."/>
            <person name="Nakamura H."/>
            <person name="Ohtoshi R."/>
            <person name="Tomita M."/>
            <person name="Numata K."/>
            <person name="Arakawa K."/>
        </authorList>
    </citation>
    <scope>NUCLEOTIDE SEQUENCE [LARGE SCALE GENOMIC DNA]</scope>
</reference>
<sequence length="208" mass="23103">MQIGTFSEIEIESGTESGIESGTAAEIRNGIIPILHFSPGFTMSVDPVVDVENGPRIRITNEIARDRSYFRRVRVVVTKTRSELKYKQSDSIRATELETLALVAFVGPAGPRGSARAVSLKQLPFARVLSVQTRCINMPILLRCSGTYYVDVRFSLIVYMLTAIIDLTVMLPWDGTLLYESQTLFILSVPQRTAVAIVIHLHLTATLF</sequence>
<evidence type="ECO:0000313" key="2">
    <source>
        <dbReference type="Proteomes" id="UP000299102"/>
    </source>
</evidence>
<proteinExistence type="predicted"/>
<accession>A0A4C1XRE4</accession>
<evidence type="ECO:0000313" key="1">
    <source>
        <dbReference type="EMBL" id="GBP64775.1"/>
    </source>
</evidence>